<feature type="domain" description="Carboxylesterase type B" evidence="4">
    <location>
        <begin position="41"/>
        <end position="567"/>
    </location>
</feature>
<accession>A0A9P7SG15</accession>
<evidence type="ECO:0000256" key="1">
    <source>
        <dbReference type="ARBA" id="ARBA00005964"/>
    </source>
</evidence>
<dbReference type="InterPro" id="IPR002018">
    <property type="entry name" value="CarbesteraseB"/>
</dbReference>
<keyword evidence="2 3" id="KW-0378">Hydrolase</keyword>
<dbReference type="PROSITE" id="PS00941">
    <property type="entry name" value="CARBOXYLESTERASE_B_2"/>
    <property type="match status" value="1"/>
</dbReference>
<dbReference type="PANTHER" id="PTHR11559">
    <property type="entry name" value="CARBOXYLESTERASE"/>
    <property type="match status" value="1"/>
</dbReference>
<comment type="caution">
    <text evidence="5">The sequence shown here is derived from an EMBL/GenBank/DDBJ whole genome shotgun (WGS) entry which is preliminary data.</text>
</comment>
<dbReference type="Gene3D" id="3.40.50.1820">
    <property type="entry name" value="alpha/beta hydrolase"/>
    <property type="match status" value="1"/>
</dbReference>
<reference evidence="5 6" key="1">
    <citation type="journal article" date="2020" name="bioRxiv">
        <title>Whole genome comparisons of ergot fungi reveals the divergence and evolution of species within the genus Claviceps are the result of varying mechanisms driving genome evolution and host range expansion.</title>
        <authorList>
            <person name="Wyka S.A."/>
            <person name="Mondo S.J."/>
            <person name="Liu M."/>
            <person name="Dettman J."/>
            <person name="Nalam V."/>
            <person name="Broders K.D."/>
        </authorList>
    </citation>
    <scope>NUCLEOTIDE SEQUENCE [LARGE SCALE GENOMIC DNA]</scope>
    <source>
        <strain evidence="5 6">CCC 1485</strain>
    </source>
</reference>
<evidence type="ECO:0000313" key="5">
    <source>
        <dbReference type="EMBL" id="KAG5937220.1"/>
    </source>
</evidence>
<sequence>MYSSGSFSPAAIITSLGYAISLFSSPGRASSDGLHRYGQQVPIVTVKNGTYEGIYSPGYHQDFFLGMPYAKKAQRFSHPQPLDDAWDEIRLATSYPPHCLGYGSFNIGYNMSEDCLYLNVIRPHGLTRDAKLPVAVYIHGGGLYQGGSAEKCYNLSFIVEQSVQMKKPIIGVSLNYRLAAWGFLGSKEALDAGATNIGFRDQRMALHWVNENIHAFGGSPDKVTIWGESSGAESVTAQVLAHDGQHGRLFRGAIGQSGFGGMLPRLPGGFNATATLQTIFDNLVRSIPSFASLVNSPNALECLRNANLQQLNASIANMTEAPILALIWPPVLDGTFLTDYGAKQIANGQFAKVPILVGSNSDEGSFFGPMGGVVNTDDDFRRAVQQVLSPTASGNINKSIHAILDEVLYLYPNIQSVGNPSLQTMPHLIQAGDEYTQQVGLQRRRVNAFIGDMFFGYLRRRANLAWSRHGIPSFAYRFDVRPHGVPDTLGATHFQEVAFVFHNLDGVGYETNPFGGNDTQYTKMARALATTMCAQWINFIVHQDPSGPYGSENETANTTWPVFNPQDGGGSGRGMVLRLDGPSVELDDVRAAAFNWFIENDLGLLGN</sequence>
<dbReference type="OrthoDB" id="408631at2759"/>
<name>A0A9P7SG15_9HYPO</name>
<dbReference type="Proteomes" id="UP000706124">
    <property type="component" value="Unassembled WGS sequence"/>
</dbReference>
<dbReference type="EC" id="3.1.1.-" evidence="3"/>
<evidence type="ECO:0000313" key="6">
    <source>
        <dbReference type="Proteomes" id="UP000706124"/>
    </source>
</evidence>
<dbReference type="AlphaFoldDB" id="A0A9P7SG15"/>
<organism evidence="5 6">
    <name type="scientific">Claviceps pazoutovae</name>
    <dbReference type="NCBI Taxonomy" id="1649127"/>
    <lineage>
        <taxon>Eukaryota</taxon>
        <taxon>Fungi</taxon>
        <taxon>Dikarya</taxon>
        <taxon>Ascomycota</taxon>
        <taxon>Pezizomycotina</taxon>
        <taxon>Sordariomycetes</taxon>
        <taxon>Hypocreomycetidae</taxon>
        <taxon>Hypocreales</taxon>
        <taxon>Clavicipitaceae</taxon>
        <taxon>Claviceps</taxon>
    </lineage>
</organism>
<evidence type="ECO:0000256" key="3">
    <source>
        <dbReference type="RuleBase" id="RU361235"/>
    </source>
</evidence>
<dbReference type="GO" id="GO:0016787">
    <property type="term" value="F:hydrolase activity"/>
    <property type="evidence" value="ECO:0007669"/>
    <property type="project" value="UniProtKB-KW"/>
</dbReference>
<dbReference type="InterPro" id="IPR050309">
    <property type="entry name" value="Type-B_Carboxylest/Lipase"/>
</dbReference>
<keyword evidence="6" id="KW-1185">Reference proteome</keyword>
<dbReference type="SUPFAM" id="SSF53474">
    <property type="entry name" value="alpha/beta-Hydrolases"/>
    <property type="match status" value="1"/>
</dbReference>
<dbReference type="InterPro" id="IPR029058">
    <property type="entry name" value="AB_hydrolase_fold"/>
</dbReference>
<evidence type="ECO:0000256" key="2">
    <source>
        <dbReference type="ARBA" id="ARBA00022801"/>
    </source>
</evidence>
<proteinExistence type="inferred from homology"/>
<gene>
    <name evidence="5" type="ORF">E4U60_002077</name>
</gene>
<comment type="similarity">
    <text evidence="1 3">Belongs to the type-B carboxylesterase/lipase family.</text>
</comment>
<dbReference type="Pfam" id="PF00135">
    <property type="entry name" value="COesterase"/>
    <property type="match status" value="1"/>
</dbReference>
<protein>
    <recommendedName>
        <fullName evidence="3">Carboxylic ester hydrolase</fullName>
        <ecNumber evidence="3">3.1.1.-</ecNumber>
    </recommendedName>
</protein>
<evidence type="ECO:0000259" key="4">
    <source>
        <dbReference type="Pfam" id="PF00135"/>
    </source>
</evidence>
<dbReference type="EMBL" id="SRPO01000190">
    <property type="protein sequence ID" value="KAG5937220.1"/>
    <property type="molecule type" value="Genomic_DNA"/>
</dbReference>
<dbReference type="PROSITE" id="PS00122">
    <property type="entry name" value="CARBOXYLESTERASE_B_1"/>
    <property type="match status" value="1"/>
</dbReference>
<dbReference type="InterPro" id="IPR019826">
    <property type="entry name" value="Carboxylesterase_B_AS"/>
</dbReference>
<dbReference type="InterPro" id="IPR019819">
    <property type="entry name" value="Carboxylesterase_B_CS"/>
</dbReference>